<keyword evidence="2" id="KW-1185">Reference proteome</keyword>
<evidence type="ECO:0000313" key="1">
    <source>
        <dbReference type="EMBL" id="MCW3785679.1"/>
    </source>
</evidence>
<reference evidence="1" key="1">
    <citation type="submission" date="2022-10" db="EMBL/GenBank/DDBJ databases">
        <authorList>
            <person name="Yu W.X."/>
        </authorList>
    </citation>
    <scope>NUCLEOTIDE SEQUENCE</scope>
    <source>
        <strain evidence="1">AAT</strain>
    </source>
</reference>
<dbReference type="Gene3D" id="3.10.490.10">
    <property type="entry name" value="Gamma-glutamyl cyclotransferase-like"/>
    <property type="match status" value="1"/>
</dbReference>
<evidence type="ECO:0008006" key="3">
    <source>
        <dbReference type="Google" id="ProtNLM"/>
    </source>
</evidence>
<evidence type="ECO:0000313" key="2">
    <source>
        <dbReference type="Proteomes" id="UP001209229"/>
    </source>
</evidence>
<comment type="caution">
    <text evidence="1">The sequence shown here is derived from an EMBL/GenBank/DDBJ whole genome shotgun (WGS) entry which is preliminary data.</text>
</comment>
<name>A0AAE3M2P3_9BACT</name>
<protein>
    <recommendedName>
        <fullName evidence="3">Histone deacetylase</fullName>
    </recommendedName>
</protein>
<dbReference type="EMBL" id="JAPDPJ010000005">
    <property type="protein sequence ID" value="MCW3785679.1"/>
    <property type="molecule type" value="Genomic_DNA"/>
</dbReference>
<accession>A0AAE3M2P3</accession>
<dbReference type="Proteomes" id="UP001209229">
    <property type="component" value="Unassembled WGS sequence"/>
</dbReference>
<gene>
    <name evidence="1" type="ORF">OM075_04335</name>
</gene>
<proteinExistence type="predicted"/>
<dbReference type="AlphaFoldDB" id="A0AAE3M2P3"/>
<sequence length="196" mass="22436">MENTGNDLVWYASYGSNLCEDRFLCYIKGGTPKGSVKMHSGCSDKTAPRAIQNIIINRALYFAKGYSSWGKGGVAFIKHEPNANEVTLGRMYLISYNQFIDVVKQENDYEGNLEIDFNEAQVRGSHVFLHNAWYGKLMYLGKESGYPIFTFTNERFLEEEINAPGSEYLETLKKGVKESYKITGKELQEYFNKRIK</sequence>
<dbReference type="RefSeq" id="WP_301189251.1">
    <property type="nucleotide sequence ID" value="NZ_JAPDPJ010000005.1"/>
</dbReference>
<organism evidence="1 2">
    <name type="scientific">Plebeiibacterium sediminum</name>
    <dbReference type="NCBI Taxonomy" id="2992112"/>
    <lineage>
        <taxon>Bacteria</taxon>
        <taxon>Pseudomonadati</taxon>
        <taxon>Bacteroidota</taxon>
        <taxon>Bacteroidia</taxon>
        <taxon>Marinilabiliales</taxon>
        <taxon>Marinilabiliaceae</taxon>
        <taxon>Plebeiibacterium</taxon>
    </lineage>
</organism>